<keyword evidence="3" id="KW-0012">Acyltransferase</keyword>
<accession>A0ABV2BU08</accession>
<dbReference type="PANTHER" id="PTHR45681:SF6">
    <property type="entry name" value="POLYKETIDE SYNTHASE 37"/>
    <property type="match status" value="1"/>
</dbReference>
<dbReference type="GO" id="GO:0016746">
    <property type="term" value="F:acyltransferase activity"/>
    <property type="evidence" value="ECO:0007669"/>
    <property type="project" value="UniProtKB-KW"/>
</dbReference>
<keyword evidence="1 3" id="KW-0808">Transferase</keyword>
<dbReference type="PANTHER" id="PTHR45681">
    <property type="entry name" value="POLYKETIDE SYNTHASE 44-RELATED"/>
    <property type="match status" value="1"/>
</dbReference>
<dbReference type="Proteomes" id="UP001548189">
    <property type="component" value="Unassembled WGS sequence"/>
</dbReference>
<dbReference type="Gene3D" id="3.40.366.10">
    <property type="entry name" value="Malonyl-Coenzyme A Acyl Carrier Protein, domain 2"/>
    <property type="match status" value="1"/>
</dbReference>
<dbReference type="InterPro" id="IPR001227">
    <property type="entry name" value="Ac_transferase_dom_sf"/>
</dbReference>
<dbReference type="RefSeq" id="WP_353895999.1">
    <property type="nucleotide sequence ID" value="NZ_JBEVCJ010000009.1"/>
</dbReference>
<organism evidence="3 4">
    <name type="scientific">Aliikangiella maris</name>
    <dbReference type="NCBI Taxonomy" id="3162458"/>
    <lineage>
        <taxon>Bacteria</taxon>
        <taxon>Pseudomonadati</taxon>
        <taxon>Pseudomonadota</taxon>
        <taxon>Gammaproteobacteria</taxon>
        <taxon>Oceanospirillales</taxon>
        <taxon>Pleioneaceae</taxon>
        <taxon>Aliikangiella</taxon>
    </lineage>
</organism>
<dbReference type="SMART" id="SM00827">
    <property type="entry name" value="PKS_AT"/>
    <property type="match status" value="1"/>
</dbReference>
<evidence type="ECO:0000259" key="2">
    <source>
        <dbReference type="SMART" id="SM00827"/>
    </source>
</evidence>
<evidence type="ECO:0000313" key="4">
    <source>
        <dbReference type="Proteomes" id="UP001548189"/>
    </source>
</evidence>
<keyword evidence="4" id="KW-1185">Reference proteome</keyword>
<proteinExistence type="predicted"/>
<protein>
    <submittedName>
        <fullName evidence="3">Acyltransferase domain-containing protein</fullName>
        <ecNumber evidence="3">2.3.1.-</ecNumber>
    </submittedName>
</protein>
<name>A0ABV2BU08_9GAMM</name>
<dbReference type="EC" id="2.3.1.-" evidence="3"/>
<dbReference type="Pfam" id="PF00698">
    <property type="entry name" value="Acyl_transf_1"/>
    <property type="match status" value="1"/>
</dbReference>
<feature type="domain" description="Malonyl-CoA:ACP transacylase (MAT)" evidence="2">
    <location>
        <begin position="9"/>
        <end position="302"/>
    </location>
</feature>
<dbReference type="EMBL" id="JBEVCJ010000009">
    <property type="protein sequence ID" value="MET1255414.1"/>
    <property type="molecule type" value="Genomic_DNA"/>
</dbReference>
<reference evidence="3 4" key="1">
    <citation type="submission" date="2024-06" db="EMBL/GenBank/DDBJ databases">
        <authorList>
            <person name="Li F."/>
        </authorList>
    </citation>
    <scope>NUCLEOTIDE SEQUENCE [LARGE SCALE GENOMIC DNA]</scope>
    <source>
        <strain evidence="3 4">GXAS 311</strain>
    </source>
</reference>
<gene>
    <name evidence="3" type="ORF">ABVT43_09775</name>
</gene>
<sequence length="318" mass="36266">MINKPTVFMYSGQGSQYFGMGKELFETNPRFRYWMEYCDDIAFPFLPSSLIEQLYFSNKTRGELFDDIVFTNPALLCIEYCLTQLLLERDIHPDYLLGYSLGEFTAAVVSGAMSLDEGIQFSIAYAKLLQAKTPPAAMLAVIDSVSLLDNQPQIFQGCTLAGKNFNKNFVVTGLEKDIRFTQQLLSQRDVIHQRLPVNYGFHTTIIDPIEFEFKQLINDINLCSPKIKIISSLLAQPVNHFDADYLWRVTQQPVIFEKTIQTLLQQGDFNFIDVGPSGTLATFVKYILPGEHSSHHLEVMNQFGKNNQSLEKVFTFFN</sequence>
<dbReference type="InterPro" id="IPR050444">
    <property type="entry name" value="Polyketide_Synthase"/>
</dbReference>
<evidence type="ECO:0000313" key="3">
    <source>
        <dbReference type="EMBL" id="MET1255414.1"/>
    </source>
</evidence>
<dbReference type="InterPro" id="IPR014043">
    <property type="entry name" value="Acyl_transferase_dom"/>
</dbReference>
<dbReference type="InterPro" id="IPR016035">
    <property type="entry name" value="Acyl_Trfase/lysoPLipase"/>
</dbReference>
<evidence type="ECO:0000256" key="1">
    <source>
        <dbReference type="ARBA" id="ARBA00022679"/>
    </source>
</evidence>
<dbReference type="Gene3D" id="3.30.70.250">
    <property type="entry name" value="Malonyl-CoA ACP transacylase, ACP-binding"/>
    <property type="match status" value="1"/>
</dbReference>
<dbReference type="SUPFAM" id="SSF52151">
    <property type="entry name" value="FabD/lysophospholipase-like"/>
    <property type="match status" value="1"/>
</dbReference>
<comment type="caution">
    <text evidence="3">The sequence shown here is derived from an EMBL/GenBank/DDBJ whole genome shotgun (WGS) entry which is preliminary data.</text>
</comment>